<gene>
    <name evidence="3" type="ORF">N658DRAFT_28307</name>
</gene>
<feature type="signal peptide" evidence="1">
    <location>
        <begin position="1"/>
        <end position="16"/>
    </location>
</feature>
<dbReference type="PROSITE" id="PS50835">
    <property type="entry name" value="IG_LIKE"/>
    <property type="match status" value="1"/>
</dbReference>
<feature type="chain" id="PRO_5042984335" description="Ig-like domain-containing protein" evidence="1">
    <location>
        <begin position="17"/>
        <end position="192"/>
    </location>
</feature>
<keyword evidence="1" id="KW-0732">Signal</keyword>
<dbReference type="Proteomes" id="UP001305647">
    <property type="component" value="Unassembled WGS sequence"/>
</dbReference>
<feature type="domain" description="Ig-like" evidence="2">
    <location>
        <begin position="90"/>
        <end position="188"/>
    </location>
</feature>
<accession>A0AAN6QDE8</accession>
<evidence type="ECO:0000259" key="2">
    <source>
        <dbReference type="PROSITE" id="PS50835"/>
    </source>
</evidence>
<evidence type="ECO:0000313" key="3">
    <source>
        <dbReference type="EMBL" id="KAK4106729.1"/>
    </source>
</evidence>
<proteinExistence type="predicted"/>
<protein>
    <recommendedName>
        <fullName evidence="2">Ig-like domain-containing protein</fullName>
    </recommendedName>
</protein>
<keyword evidence="4" id="KW-1185">Reference proteome</keyword>
<dbReference type="AlphaFoldDB" id="A0AAN6QDE8"/>
<evidence type="ECO:0000313" key="4">
    <source>
        <dbReference type="Proteomes" id="UP001305647"/>
    </source>
</evidence>
<sequence>MRAALAYVALAASAMAANIPARGEGELVDRTYGHGGKDKPDHGCKDCETVTTSVVVTYTTVCPVTETVTKPGETYKTTYTTTSTVKTAVPTTVVVTHTAPPVTKTEGEVIYTTLTELCPVTETKVVDGSTVEITWTSTSTVVTKVQETQTVYTTSVATEYETTDVYETVTCPVTTYTTVSEGSTIKVTHTDT</sequence>
<organism evidence="3 4">
    <name type="scientific">Parathielavia hyrcaniae</name>
    <dbReference type="NCBI Taxonomy" id="113614"/>
    <lineage>
        <taxon>Eukaryota</taxon>
        <taxon>Fungi</taxon>
        <taxon>Dikarya</taxon>
        <taxon>Ascomycota</taxon>
        <taxon>Pezizomycotina</taxon>
        <taxon>Sordariomycetes</taxon>
        <taxon>Sordariomycetidae</taxon>
        <taxon>Sordariales</taxon>
        <taxon>Chaetomiaceae</taxon>
        <taxon>Parathielavia</taxon>
    </lineage>
</organism>
<dbReference type="EMBL" id="MU863624">
    <property type="protein sequence ID" value="KAK4106729.1"/>
    <property type="molecule type" value="Genomic_DNA"/>
</dbReference>
<name>A0AAN6QDE8_9PEZI</name>
<dbReference type="InterPro" id="IPR007110">
    <property type="entry name" value="Ig-like_dom"/>
</dbReference>
<reference evidence="3" key="2">
    <citation type="submission" date="2023-05" db="EMBL/GenBank/DDBJ databases">
        <authorList>
            <consortium name="Lawrence Berkeley National Laboratory"/>
            <person name="Steindorff A."/>
            <person name="Hensen N."/>
            <person name="Bonometti L."/>
            <person name="Westerberg I."/>
            <person name="Brannstrom I.O."/>
            <person name="Guillou S."/>
            <person name="Cros-Aarteil S."/>
            <person name="Calhoun S."/>
            <person name="Haridas S."/>
            <person name="Kuo A."/>
            <person name="Mondo S."/>
            <person name="Pangilinan J."/>
            <person name="Riley R."/>
            <person name="Labutti K."/>
            <person name="Andreopoulos B."/>
            <person name="Lipzen A."/>
            <person name="Chen C."/>
            <person name="Yanf M."/>
            <person name="Daum C."/>
            <person name="Ng V."/>
            <person name="Clum A."/>
            <person name="Ohm R."/>
            <person name="Martin F."/>
            <person name="Silar P."/>
            <person name="Natvig D."/>
            <person name="Lalanne C."/>
            <person name="Gautier V."/>
            <person name="Ament-Velasquez S.L."/>
            <person name="Kruys A."/>
            <person name="Hutchinson M.I."/>
            <person name="Powell A.J."/>
            <person name="Barry K."/>
            <person name="Miller A.N."/>
            <person name="Grigoriev I.V."/>
            <person name="Debuchy R."/>
            <person name="Gladieux P."/>
            <person name="Thoren M.H."/>
            <person name="Johannesson H."/>
        </authorList>
    </citation>
    <scope>NUCLEOTIDE SEQUENCE</scope>
    <source>
        <strain evidence="3">CBS 757.83</strain>
    </source>
</reference>
<evidence type="ECO:0000256" key="1">
    <source>
        <dbReference type="SAM" id="SignalP"/>
    </source>
</evidence>
<reference evidence="3" key="1">
    <citation type="journal article" date="2023" name="Mol. Phylogenet. Evol.">
        <title>Genome-scale phylogeny and comparative genomics of the fungal order Sordariales.</title>
        <authorList>
            <person name="Hensen N."/>
            <person name="Bonometti L."/>
            <person name="Westerberg I."/>
            <person name="Brannstrom I.O."/>
            <person name="Guillou S."/>
            <person name="Cros-Aarteil S."/>
            <person name="Calhoun S."/>
            <person name="Haridas S."/>
            <person name="Kuo A."/>
            <person name="Mondo S."/>
            <person name="Pangilinan J."/>
            <person name="Riley R."/>
            <person name="LaButti K."/>
            <person name="Andreopoulos B."/>
            <person name="Lipzen A."/>
            <person name="Chen C."/>
            <person name="Yan M."/>
            <person name="Daum C."/>
            <person name="Ng V."/>
            <person name="Clum A."/>
            <person name="Steindorff A."/>
            <person name="Ohm R.A."/>
            <person name="Martin F."/>
            <person name="Silar P."/>
            <person name="Natvig D.O."/>
            <person name="Lalanne C."/>
            <person name="Gautier V."/>
            <person name="Ament-Velasquez S.L."/>
            <person name="Kruys A."/>
            <person name="Hutchinson M.I."/>
            <person name="Powell A.J."/>
            <person name="Barry K."/>
            <person name="Miller A.N."/>
            <person name="Grigoriev I.V."/>
            <person name="Debuchy R."/>
            <person name="Gladieux P."/>
            <person name="Hiltunen Thoren M."/>
            <person name="Johannesson H."/>
        </authorList>
    </citation>
    <scope>NUCLEOTIDE SEQUENCE</scope>
    <source>
        <strain evidence="3">CBS 757.83</strain>
    </source>
</reference>
<comment type="caution">
    <text evidence="3">The sequence shown here is derived from an EMBL/GenBank/DDBJ whole genome shotgun (WGS) entry which is preliminary data.</text>
</comment>